<comment type="caution">
    <text evidence="1">The sequence shown here is derived from an EMBL/GenBank/DDBJ whole genome shotgun (WGS) entry which is preliminary data.</text>
</comment>
<evidence type="ECO:0008006" key="3">
    <source>
        <dbReference type="Google" id="ProtNLM"/>
    </source>
</evidence>
<dbReference type="STRING" id="1618434.UR52_C0027G0007"/>
<sequence length="193" mass="22999">MKNELIIELYKKPQTVFTLKDVSLLFPEIPYNNLKERMSYFAKSGSIKKLSRSVYVKDQYNVFELANKLYTPSYISLETVLQKAGVTFQYYETIFAVSYLTRTVTIADHTIEYRRIKKDILFNKQGIEEQENVVIASPERAFLDAVFLYKNYHFDNLSGLNWDKIMELKNLYESKIFNKRIEEYYQIYKENHA</sequence>
<name>A0A0G0D332_9BACT</name>
<dbReference type="Proteomes" id="UP000034176">
    <property type="component" value="Unassembled WGS sequence"/>
</dbReference>
<reference evidence="1 2" key="1">
    <citation type="journal article" date="2015" name="Nature">
        <title>rRNA introns, odd ribosomes, and small enigmatic genomes across a large radiation of phyla.</title>
        <authorList>
            <person name="Brown C.T."/>
            <person name="Hug L.A."/>
            <person name="Thomas B.C."/>
            <person name="Sharon I."/>
            <person name="Castelle C.J."/>
            <person name="Singh A."/>
            <person name="Wilkins M.J."/>
            <person name="Williams K.H."/>
            <person name="Banfield J.F."/>
        </authorList>
    </citation>
    <scope>NUCLEOTIDE SEQUENCE [LARGE SCALE GENOMIC DNA]</scope>
</reference>
<proteinExistence type="predicted"/>
<dbReference type="AlphaFoldDB" id="A0A0G0D332"/>
<protein>
    <recommendedName>
        <fullName evidence="3">Transcriptional regulator, AbiEi antitoxin, Type IV TA system</fullName>
    </recommendedName>
</protein>
<gene>
    <name evidence="1" type="ORF">UR52_C0027G0007</name>
</gene>
<evidence type="ECO:0000313" key="2">
    <source>
        <dbReference type="Proteomes" id="UP000034176"/>
    </source>
</evidence>
<dbReference type="EMBL" id="LBPN01000027">
    <property type="protein sequence ID" value="KKP57655.1"/>
    <property type="molecule type" value="Genomic_DNA"/>
</dbReference>
<evidence type="ECO:0000313" key="1">
    <source>
        <dbReference type="EMBL" id="KKP57655.1"/>
    </source>
</evidence>
<organism evidence="1 2">
    <name type="scientific">Candidatus Gottesmanbacteria bacterium GW2011_GWA1_34_13</name>
    <dbReference type="NCBI Taxonomy" id="1618434"/>
    <lineage>
        <taxon>Bacteria</taxon>
        <taxon>Candidatus Gottesmaniibacteriota</taxon>
    </lineage>
</organism>
<accession>A0A0G0D332</accession>